<dbReference type="AlphaFoldDB" id="A0A158J7E0"/>
<gene>
    <name evidence="1" type="ORF">AWB69_07229</name>
</gene>
<proteinExistence type="predicted"/>
<evidence type="ECO:0000313" key="2">
    <source>
        <dbReference type="Proteomes" id="UP000054683"/>
    </source>
</evidence>
<organism evidence="1 2">
    <name type="scientific">Caballeronia udeis</name>
    <dbReference type="NCBI Taxonomy" id="1232866"/>
    <lineage>
        <taxon>Bacteria</taxon>
        <taxon>Pseudomonadati</taxon>
        <taxon>Pseudomonadota</taxon>
        <taxon>Betaproteobacteria</taxon>
        <taxon>Burkholderiales</taxon>
        <taxon>Burkholderiaceae</taxon>
        <taxon>Caballeronia</taxon>
    </lineage>
</organism>
<protein>
    <submittedName>
        <fullName evidence="1">Uncharacterized protein</fullName>
    </submittedName>
</protein>
<evidence type="ECO:0000313" key="1">
    <source>
        <dbReference type="EMBL" id="SAL64251.1"/>
    </source>
</evidence>
<sequence>MDHAEVHGIGQIMKFVFQPVNHTHDFGAVGGTSDCFAGLLTAPANGSVVAVSFRPRRMSMTCFPTLQEKR</sequence>
<accession>A0A158J7E0</accession>
<dbReference type="Proteomes" id="UP000054683">
    <property type="component" value="Unassembled WGS sequence"/>
</dbReference>
<name>A0A158J7E0_9BURK</name>
<reference evidence="1 2" key="1">
    <citation type="submission" date="2016-01" db="EMBL/GenBank/DDBJ databases">
        <authorList>
            <person name="Oliw E.H."/>
        </authorList>
    </citation>
    <scope>NUCLEOTIDE SEQUENCE [LARGE SCALE GENOMIC DNA]</scope>
    <source>
        <strain evidence="1">LMG 27134</strain>
    </source>
</reference>
<dbReference type="EMBL" id="FCOK02000072">
    <property type="protein sequence ID" value="SAL64251.1"/>
    <property type="molecule type" value="Genomic_DNA"/>
</dbReference>